<organism evidence="3 4">
    <name type="scientific">Exophiala spinifera</name>
    <dbReference type="NCBI Taxonomy" id="91928"/>
    <lineage>
        <taxon>Eukaryota</taxon>
        <taxon>Fungi</taxon>
        <taxon>Dikarya</taxon>
        <taxon>Ascomycota</taxon>
        <taxon>Pezizomycotina</taxon>
        <taxon>Eurotiomycetes</taxon>
        <taxon>Chaetothyriomycetidae</taxon>
        <taxon>Chaetothyriales</taxon>
        <taxon>Herpotrichiellaceae</taxon>
        <taxon>Exophiala</taxon>
    </lineage>
</organism>
<feature type="region of interest" description="Disordered" evidence="1">
    <location>
        <begin position="196"/>
        <end position="243"/>
    </location>
</feature>
<accession>A0A0D1ZPG8</accession>
<feature type="compositionally biased region" description="Gly residues" evidence="1">
    <location>
        <begin position="294"/>
        <end position="306"/>
    </location>
</feature>
<dbReference type="HOGENOM" id="CLU_082475_0_0_1"/>
<feature type="transmembrane region" description="Helical" evidence="2">
    <location>
        <begin position="53"/>
        <end position="80"/>
    </location>
</feature>
<dbReference type="Proteomes" id="UP000053328">
    <property type="component" value="Unassembled WGS sequence"/>
</dbReference>
<dbReference type="GeneID" id="27334579"/>
<evidence type="ECO:0000313" key="3">
    <source>
        <dbReference type="EMBL" id="KIW14712.1"/>
    </source>
</evidence>
<keyword evidence="4" id="KW-1185">Reference proteome</keyword>
<protein>
    <recommendedName>
        <fullName evidence="5">MARVEL domain-containing protein</fullName>
    </recommendedName>
</protein>
<evidence type="ECO:0000256" key="1">
    <source>
        <dbReference type="SAM" id="MobiDB-lite"/>
    </source>
</evidence>
<feature type="transmembrane region" description="Helical" evidence="2">
    <location>
        <begin position="20"/>
        <end position="41"/>
    </location>
</feature>
<evidence type="ECO:0000256" key="2">
    <source>
        <dbReference type="SAM" id="Phobius"/>
    </source>
</evidence>
<feature type="compositionally biased region" description="Low complexity" evidence="1">
    <location>
        <begin position="204"/>
        <end position="215"/>
    </location>
</feature>
<name>A0A0D1ZPG8_9EURO</name>
<keyword evidence="2" id="KW-0812">Transmembrane</keyword>
<feature type="transmembrane region" description="Helical" evidence="2">
    <location>
        <begin position="86"/>
        <end position="108"/>
    </location>
</feature>
<evidence type="ECO:0000313" key="4">
    <source>
        <dbReference type="Proteomes" id="UP000053328"/>
    </source>
</evidence>
<feature type="compositionally biased region" description="Polar residues" evidence="1">
    <location>
        <begin position="216"/>
        <end position="229"/>
    </location>
</feature>
<sequence length="327" mass="35498">MPTTKMRSRPQVYPRLAFHVIRGIAFISASVVSGILIYFCLQLKHDGFKLPWTFIVILLSSLLSLLALLVTSLVYAFAFLNPLLNLISNSSILLVWTVGIALLTYNMYGTLGHSCSRANWANDDGMMICRTYKAFYSFNIFGWLAQVALIVLDVRSRRKQTALGRYNKMMAEGAAAADDKDVVRLNHLDPYSYGSGTGTGTGTGADARAGSTAGTETQPQYDQSQTQPLYHSHSHSQSEDDVPYGVTDYSASRQMYRPAQARAPAPTYSSSAYGGYDNSGYGHGQGQIRMDQFSGGGGGGGGGGGRQYDHFNAQSYSNGGYGYGPQR</sequence>
<keyword evidence="2" id="KW-1133">Transmembrane helix</keyword>
<evidence type="ECO:0008006" key="5">
    <source>
        <dbReference type="Google" id="ProtNLM"/>
    </source>
</evidence>
<dbReference type="RefSeq" id="XP_016234928.1">
    <property type="nucleotide sequence ID" value="XM_016381826.1"/>
</dbReference>
<keyword evidence="2" id="KW-0472">Membrane</keyword>
<dbReference type="OrthoDB" id="5344006at2759"/>
<proteinExistence type="predicted"/>
<dbReference type="AlphaFoldDB" id="A0A0D1ZPG8"/>
<dbReference type="EMBL" id="KN847496">
    <property type="protein sequence ID" value="KIW14712.1"/>
    <property type="molecule type" value="Genomic_DNA"/>
</dbReference>
<feature type="region of interest" description="Disordered" evidence="1">
    <location>
        <begin position="283"/>
        <end position="327"/>
    </location>
</feature>
<feature type="transmembrane region" description="Helical" evidence="2">
    <location>
        <begin position="134"/>
        <end position="152"/>
    </location>
</feature>
<dbReference type="VEuPathDB" id="FungiDB:PV08_07496"/>
<gene>
    <name evidence="3" type="ORF">PV08_07496</name>
</gene>
<reference evidence="3 4" key="1">
    <citation type="submission" date="2015-01" db="EMBL/GenBank/DDBJ databases">
        <title>The Genome Sequence of Exophiala spinifera CBS89968.</title>
        <authorList>
            <consortium name="The Broad Institute Genomics Platform"/>
            <person name="Cuomo C."/>
            <person name="de Hoog S."/>
            <person name="Gorbushina A."/>
            <person name="Stielow B."/>
            <person name="Teixiera M."/>
            <person name="Abouelleil A."/>
            <person name="Chapman S.B."/>
            <person name="Priest M."/>
            <person name="Young S.K."/>
            <person name="Wortman J."/>
            <person name="Nusbaum C."/>
            <person name="Birren B."/>
        </authorList>
    </citation>
    <scope>NUCLEOTIDE SEQUENCE [LARGE SCALE GENOMIC DNA]</scope>
    <source>
        <strain evidence="3 4">CBS 89968</strain>
    </source>
</reference>